<dbReference type="PIRSF" id="PIRSF002741">
    <property type="entry name" value="MppA"/>
    <property type="match status" value="1"/>
</dbReference>
<reference evidence="2" key="1">
    <citation type="submission" date="2020-08" db="EMBL/GenBank/DDBJ databases">
        <title>Genome public.</title>
        <authorList>
            <person name="Liu C."/>
            <person name="Sun Q."/>
        </authorList>
    </citation>
    <scope>NUCLEOTIDE SEQUENCE</scope>
    <source>
        <strain evidence="2">BX7</strain>
    </source>
</reference>
<dbReference type="Gene3D" id="3.10.105.10">
    <property type="entry name" value="Dipeptide-binding Protein, Domain 3"/>
    <property type="match status" value="1"/>
</dbReference>
<dbReference type="Proteomes" id="UP000620366">
    <property type="component" value="Unassembled WGS sequence"/>
</dbReference>
<name>A0A926DFT3_9FIRM</name>
<dbReference type="PANTHER" id="PTHR30290">
    <property type="entry name" value="PERIPLASMIC BINDING COMPONENT OF ABC TRANSPORTER"/>
    <property type="match status" value="1"/>
</dbReference>
<evidence type="ECO:0000313" key="2">
    <source>
        <dbReference type="EMBL" id="MBC8536235.1"/>
    </source>
</evidence>
<accession>A0A926DFT3</accession>
<dbReference type="GO" id="GO:0042597">
    <property type="term" value="C:periplasmic space"/>
    <property type="evidence" value="ECO:0007669"/>
    <property type="project" value="UniProtKB-ARBA"/>
</dbReference>
<evidence type="ECO:0000259" key="1">
    <source>
        <dbReference type="Pfam" id="PF00496"/>
    </source>
</evidence>
<dbReference type="PROSITE" id="PS51257">
    <property type="entry name" value="PROKAR_LIPOPROTEIN"/>
    <property type="match status" value="1"/>
</dbReference>
<feature type="domain" description="Solute-binding protein family 5" evidence="1">
    <location>
        <begin position="81"/>
        <end position="427"/>
    </location>
</feature>
<dbReference type="GO" id="GO:1904680">
    <property type="term" value="F:peptide transmembrane transporter activity"/>
    <property type="evidence" value="ECO:0007669"/>
    <property type="project" value="TreeGrafter"/>
</dbReference>
<dbReference type="Gene3D" id="3.40.190.10">
    <property type="entry name" value="Periplasmic binding protein-like II"/>
    <property type="match status" value="1"/>
</dbReference>
<dbReference type="InterPro" id="IPR030678">
    <property type="entry name" value="Peptide/Ni-bd"/>
</dbReference>
<dbReference type="EMBL" id="JACRSP010000002">
    <property type="protein sequence ID" value="MBC8536235.1"/>
    <property type="molecule type" value="Genomic_DNA"/>
</dbReference>
<dbReference type="InterPro" id="IPR000914">
    <property type="entry name" value="SBP_5_dom"/>
</dbReference>
<dbReference type="GO" id="GO:0015833">
    <property type="term" value="P:peptide transport"/>
    <property type="evidence" value="ECO:0007669"/>
    <property type="project" value="TreeGrafter"/>
</dbReference>
<gene>
    <name evidence="2" type="ORF">H8695_05955</name>
</gene>
<protein>
    <submittedName>
        <fullName evidence="2">ABC transporter substrate-binding protein</fullName>
    </submittedName>
</protein>
<dbReference type="InterPro" id="IPR039424">
    <property type="entry name" value="SBP_5"/>
</dbReference>
<dbReference type="AlphaFoldDB" id="A0A926DFT3"/>
<dbReference type="CDD" id="cd00995">
    <property type="entry name" value="PBP2_NikA_DppA_OppA_like"/>
    <property type="match status" value="1"/>
</dbReference>
<dbReference type="GO" id="GO:0043190">
    <property type="term" value="C:ATP-binding cassette (ABC) transporter complex"/>
    <property type="evidence" value="ECO:0007669"/>
    <property type="project" value="InterPro"/>
</dbReference>
<dbReference type="Pfam" id="PF00496">
    <property type="entry name" value="SBP_bac_5"/>
    <property type="match status" value="1"/>
</dbReference>
<sequence length="511" mass="57351">MKKTLSILLALVLVIGLFAGCGPKQSGEPQGGVSGNSAEDTVRIGIVLSVDSFEPMTAIQREEQYILANVFDTLLELKDGEYVGELAETFEPNEDGTVVTVKLREDVTFHNGEKLTTKDIAYTYDHMKDYSFYANDATYYDHTEIIDEYNCKIYATAPNPLFMMTLATVDIVNEKAITELGADHRFSPVGTGPYKFVSYDGFNNVMLEANEDYFGGVPEIKHLNYRIFGDEQTMTMALEADEVDMLSFVQPANAIRFEGNSKYNVTWKAADGVKLILFNTTQAPFDKKEVRQAISYAIDREAITLIVGEGKGKAWDAFYSEKMAGAPDYDALPHYTYDLEKAKELMAQAGYPDGFTLEEPVRVIQTEEKMAVTLQQQLSQIGINFEVEVVEANTLFNNYLFVLNFNMMPFSLSTEIHDMAYVAQYYDGLSQMPDMTGYKSDEVKALSQQAKETTDLAERKALYTQIFTIAYEDLPICPVMASEVAQISKVGLIDDEKVSTEIWGTNLHWEK</sequence>
<proteinExistence type="predicted"/>
<dbReference type="SUPFAM" id="SSF53850">
    <property type="entry name" value="Periplasmic binding protein-like II"/>
    <property type="match status" value="1"/>
</dbReference>
<organism evidence="2 3">
    <name type="scientific">Feifania hominis</name>
    <dbReference type="NCBI Taxonomy" id="2763660"/>
    <lineage>
        <taxon>Bacteria</taxon>
        <taxon>Bacillati</taxon>
        <taxon>Bacillota</taxon>
        <taxon>Clostridia</taxon>
        <taxon>Eubacteriales</taxon>
        <taxon>Feifaniaceae</taxon>
        <taxon>Feifania</taxon>
    </lineage>
</organism>
<evidence type="ECO:0000313" key="3">
    <source>
        <dbReference type="Proteomes" id="UP000620366"/>
    </source>
</evidence>
<comment type="caution">
    <text evidence="2">The sequence shown here is derived from an EMBL/GenBank/DDBJ whole genome shotgun (WGS) entry which is preliminary data.</text>
</comment>
<keyword evidence="3" id="KW-1185">Reference proteome</keyword>
<dbReference type="RefSeq" id="WP_249299993.1">
    <property type="nucleotide sequence ID" value="NZ_JACRSP010000002.1"/>
</dbReference>